<evidence type="ECO:0000313" key="1">
    <source>
        <dbReference type="EMBL" id="CCJ71608.1"/>
    </source>
</evidence>
<organism evidence="1 2">
    <name type="scientific">Cronobacter condimenti 1330</name>
    <dbReference type="NCBI Taxonomy" id="1073999"/>
    <lineage>
        <taxon>Bacteria</taxon>
        <taxon>Pseudomonadati</taxon>
        <taxon>Pseudomonadota</taxon>
        <taxon>Gammaproteobacteria</taxon>
        <taxon>Enterobacterales</taxon>
        <taxon>Enterobacteriaceae</taxon>
        <taxon>Cronobacter</taxon>
    </lineage>
</organism>
<comment type="caution">
    <text evidence="1">The sequence shown here is derived from an EMBL/GenBank/DDBJ whole genome shotgun (WGS) entry which is preliminary data.</text>
</comment>
<protein>
    <submittedName>
        <fullName evidence="1">Uncharacterized protein</fullName>
    </submittedName>
</protein>
<proteinExistence type="predicted"/>
<gene>
    <name evidence="1" type="ORF">BN137_953</name>
</gene>
<dbReference type="AlphaFoldDB" id="K7ZYG6"/>
<sequence>MFRRPAGRLFYGHLARCYSAKSVTAVYIMGSGFAAPAGSAHS</sequence>
<accession>K7ZYG6</accession>
<evidence type="ECO:0000313" key="2">
    <source>
        <dbReference type="Proteomes" id="UP000009340"/>
    </source>
</evidence>
<dbReference type="EMBL" id="CAKW01000041">
    <property type="protein sequence ID" value="CCJ71608.1"/>
    <property type="molecule type" value="Genomic_DNA"/>
</dbReference>
<dbReference type="Proteomes" id="UP000009340">
    <property type="component" value="Unassembled WGS sequence"/>
</dbReference>
<name>K7ZYG6_9ENTR</name>
<reference evidence="1" key="1">
    <citation type="submission" date="2012-07" db="EMBL/GenBank/DDBJ databases">
        <authorList>
            <person name="Cummings C."/>
        </authorList>
    </citation>
    <scope>NUCLEOTIDE SEQUENCE</scope>
    <source>
        <strain evidence="1">1330</strain>
    </source>
</reference>